<feature type="chain" id="PRO_5032740812" evidence="1">
    <location>
        <begin position="50"/>
        <end position="206"/>
    </location>
</feature>
<proteinExistence type="predicted"/>
<keyword evidence="1" id="KW-0732">Signal</keyword>
<evidence type="ECO:0000259" key="2">
    <source>
        <dbReference type="Pfam" id="PF07589"/>
    </source>
</evidence>
<keyword evidence="4" id="KW-1185">Reference proteome</keyword>
<evidence type="ECO:0000313" key="3">
    <source>
        <dbReference type="EMBL" id="MRW86244.1"/>
    </source>
</evidence>
<dbReference type="Proteomes" id="UP000439986">
    <property type="component" value="Unassembled WGS sequence"/>
</dbReference>
<dbReference type="NCBIfam" id="NF038126">
    <property type="entry name" value="PEP_CTERM_FxDxF"/>
    <property type="match status" value="1"/>
</dbReference>
<dbReference type="Pfam" id="PF07589">
    <property type="entry name" value="PEP-CTERM"/>
    <property type="match status" value="1"/>
</dbReference>
<feature type="signal peptide" evidence="1">
    <location>
        <begin position="1"/>
        <end position="49"/>
    </location>
</feature>
<dbReference type="AlphaFoldDB" id="A0A844DEL2"/>
<protein>
    <submittedName>
        <fullName evidence="3">PEP-CTERM sorting domain-containing protein</fullName>
    </submittedName>
</protein>
<evidence type="ECO:0000313" key="4">
    <source>
        <dbReference type="Proteomes" id="UP000439986"/>
    </source>
</evidence>
<comment type="caution">
    <text evidence="3">The sequence shown here is derived from an EMBL/GenBank/DDBJ whole genome shotgun (WGS) entry which is preliminary data.</text>
</comment>
<sequence>MLGWLRDTTIAAVYTASTIYQGGIMIQLKSLVAAGALATAALASGMASAADVSQASQTLTFDSGTAYFGHSFTSAAAGDTFADNFSFSGSGVLSSVVSAFTNPSLSDAIQITGFQVINSAGFILSGAKWSEGAFDSWTAASSGSLLNDSYIVKVTGKLLTSAATSYSGSVSVTAVPEPETVAMLVAGLGLIGFAGRRRNKGASKPF</sequence>
<evidence type="ECO:0000256" key="1">
    <source>
        <dbReference type="SAM" id="SignalP"/>
    </source>
</evidence>
<dbReference type="NCBIfam" id="TIGR02595">
    <property type="entry name" value="PEP_CTERM"/>
    <property type="match status" value="1"/>
</dbReference>
<accession>A0A844DEL2</accession>
<reference evidence="3 4" key="1">
    <citation type="submission" date="2019-11" db="EMBL/GenBank/DDBJ databases">
        <title>Novel species isolated from a subtropical stream in China.</title>
        <authorList>
            <person name="Lu H."/>
        </authorList>
    </citation>
    <scope>NUCLEOTIDE SEQUENCE [LARGE SCALE GENOMIC DNA]</scope>
    <source>
        <strain evidence="3 4">FT26W</strain>
    </source>
</reference>
<organism evidence="3 4">
    <name type="scientific">Duganella aquatilis</name>
    <dbReference type="NCBI Taxonomy" id="2666082"/>
    <lineage>
        <taxon>Bacteria</taxon>
        <taxon>Pseudomonadati</taxon>
        <taxon>Pseudomonadota</taxon>
        <taxon>Betaproteobacteria</taxon>
        <taxon>Burkholderiales</taxon>
        <taxon>Oxalobacteraceae</taxon>
        <taxon>Telluria group</taxon>
        <taxon>Duganella</taxon>
    </lineage>
</organism>
<dbReference type="EMBL" id="WKJL01000015">
    <property type="protein sequence ID" value="MRW86244.1"/>
    <property type="molecule type" value="Genomic_DNA"/>
</dbReference>
<dbReference type="InterPro" id="IPR013424">
    <property type="entry name" value="Ice-binding_C"/>
</dbReference>
<dbReference type="RefSeq" id="WP_154359508.1">
    <property type="nucleotide sequence ID" value="NZ_WKJL01000015.1"/>
</dbReference>
<gene>
    <name evidence="3" type="ORF">GJ698_19410</name>
</gene>
<name>A0A844DEL2_9BURK</name>
<feature type="domain" description="Ice-binding protein C-terminal" evidence="2">
    <location>
        <begin position="174"/>
        <end position="198"/>
    </location>
</feature>